<reference evidence="3" key="1">
    <citation type="submission" date="2023-11" db="EMBL/GenBank/DDBJ databases">
        <authorList>
            <person name="De Vega J J."/>
            <person name="De Vega J J."/>
        </authorList>
    </citation>
    <scope>NUCLEOTIDE SEQUENCE</scope>
</reference>
<feature type="compositionally biased region" description="Acidic residues" evidence="1">
    <location>
        <begin position="467"/>
        <end position="481"/>
    </location>
</feature>
<feature type="compositionally biased region" description="Polar residues" evidence="1">
    <location>
        <begin position="529"/>
        <end position="551"/>
    </location>
</feature>
<dbReference type="InterPro" id="IPR052099">
    <property type="entry name" value="Regulatory_TF_Diverse"/>
</dbReference>
<evidence type="ECO:0000313" key="3">
    <source>
        <dbReference type="EMBL" id="CAK5272211.1"/>
    </source>
</evidence>
<dbReference type="InterPro" id="IPR011598">
    <property type="entry name" value="bHLH_dom"/>
</dbReference>
<dbReference type="GO" id="GO:0046983">
    <property type="term" value="F:protein dimerization activity"/>
    <property type="evidence" value="ECO:0007669"/>
    <property type="project" value="InterPro"/>
</dbReference>
<feature type="region of interest" description="Disordered" evidence="1">
    <location>
        <begin position="455"/>
        <end position="551"/>
    </location>
</feature>
<protein>
    <recommendedName>
        <fullName evidence="2">BHLH domain-containing protein</fullName>
    </recommendedName>
</protein>
<dbReference type="SMART" id="SM00353">
    <property type="entry name" value="HLH"/>
    <property type="match status" value="1"/>
</dbReference>
<gene>
    <name evidence="3" type="ORF">MYCIT1_LOCUS17793</name>
</gene>
<dbReference type="EMBL" id="CAVNYO010000181">
    <property type="protein sequence ID" value="CAK5272211.1"/>
    <property type="molecule type" value="Genomic_DNA"/>
</dbReference>
<feature type="compositionally biased region" description="Polar residues" evidence="1">
    <location>
        <begin position="302"/>
        <end position="314"/>
    </location>
</feature>
<dbReference type="InterPro" id="IPR036638">
    <property type="entry name" value="HLH_DNA-bd_sf"/>
</dbReference>
<evidence type="ECO:0000259" key="2">
    <source>
        <dbReference type="PROSITE" id="PS50888"/>
    </source>
</evidence>
<feature type="region of interest" description="Disordered" evidence="1">
    <location>
        <begin position="296"/>
        <end position="318"/>
    </location>
</feature>
<dbReference type="Pfam" id="PF00010">
    <property type="entry name" value="HLH"/>
    <property type="match status" value="1"/>
</dbReference>
<name>A0AAD2HA76_9AGAR</name>
<dbReference type="PANTHER" id="PTHR47336:SF2">
    <property type="entry name" value="TRANSCRIPTION FACTOR HMS1-RELATED"/>
    <property type="match status" value="1"/>
</dbReference>
<feature type="domain" description="BHLH" evidence="2">
    <location>
        <begin position="308"/>
        <end position="413"/>
    </location>
</feature>
<comment type="caution">
    <text evidence="3">The sequence shown here is derived from an EMBL/GenBank/DDBJ whole genome shotgun (WGS) entry which is preliminary data.</text>
</comment>
<feature type="region of interest" description="Disordered" evidence="1">
    <location>
        <begin position="169"/>
        <end position="215"/>
    </location>
</feature>
<evidence type="ECO:0000256" key="1">
    <source>
        <dbReference type="SAM" id="MobiDB-lite"/>
    </source>
</evidence>
<accession>A0AAD2HA76</accession>
<dbReference type="AlphaFoldDB" id="A0AAD2HA76"/>
<dbReference type="Proteomes" id="UP001295794">
    <property type="component" value="Unassembled WGS sequence"/>
</dbReference>
<dbReference type="PROSITE" id="PS50888">
    <property type="entry name" value="BHLH"/>
    <property type="match status" value="1"/>
</dbReference>
<proteinExistence type="predicted"/>
<sequence>MGSDGKMSGKHETPSAPTLMSGDLGLDPSDPLNLLLHNSDQHNQQSDTSTDTDSVDAPTPPDWNSLSAMWPSLDEHVPGGKDFGVGMDMGMDFGLDMDNMDMSFDAVGIEPHSLYHYTAPESYTAPNPFQLFFLDQQNNDSKANLALASPLSDTASGISFNSLSPPSFSLSSPSEAERAPSLSSGSPSPLLLPTPPLPSASSPPSTFMLSPPSGVEDSTELALASKVLKSAGVQLGALPGQGVFDLGLSMNLIRDHARGVVPSSATSQLPYTTEPTISAHSNSAFTTTPVVSSGSLMDASTPVASSSRPKTSHTTIERRYRTNLNARILALRAAVPALRVVDRAAALKASTESSHSNPIPGSSSNVIPNPFIPADSDEEDVIDAQGLVDGVKLARKNSKATVLLKATEYIHVLKNRERRLKKEVTGLKSLIRSLVGGGDAGERVIRTWESEWGALEGPGVTHGLTGLEEDDDEDGDDDSDEEGRKRKKPKMDPKPKATKPAPKPAAVTAQDGQPTEKKKRGRPRKVVPTSNPATSSVPPHTTTPLQSISSETSATAPARQYLLGAFALFSFFANVKQSPPVHHTHEGHVLARLSTSTPQNVGIIQSFHLLVSVLVLTSVTWPLVRWGWSTLRAPRTKPSVRLVVESEDTDSDESVSVSSDEVDAISSVVKDAERCILNDNSRLSSRLSAALRLNRKSESRLLALLMRPVPLIGGPVARALWDEGMGLTVEDALARVSCCPEKDNVLRALEGTLATEGLRDVAARCFVQTVLGDSMPGDDAKALRVASELGGRVGNLASRVRRVQQGYNLNAQVGGTCSGQAEADTVKLLHATSLYRQFLETPTASVKLALRAALGSSNVFEESRTVEEAKDLIVDMLTAR</sequence>
<evidence type="ECO:0000313" key="4">
    <source>
        <dbReference type="Proteomes" id="UP001295794"/>
    </source>
</evidence>
<dbReference type="PANTHER" id="PTHR47336">
    <property type="entry name" value="TRANSCRIPTION FACTOR HMS1-RELATED"/>
    <property type="match status" value="1"/>
</dbReference>
<keyword evidence="4" id="KW-1185">Reference proteome</keyword>
<feature type="compositionally biased region" description="Low complexity" evidence="1">
    <location>
        <begin position="41"/>
        <end position="57"/>
    </location>
</feature>
<feature type="region of interest" description="Disordered" evidence="1">
    <location>
        <begin position="1"/>
        <end position="71"/>
    </location>
</feature>
<dbReference type="Gene3D" id="4.10.280.10">
    <property type="entry name" value="Helix-loop-helix DNA-binding domain"/>
    <property type="match status" value="1"/>
</dbReference>
<dbReference type="SUPFAM" id="SSF47459">
    <property type="entry name" value="HLH, helix-loop-helix DNA-binding domain"/>
    <property type="match status" value="1"/>
</dbReference>
<feature type="compositionally biased region" description="Low complexity" evidence="1">
    <location>
        <begin position="169"/>
        <end position="189"/>
    </location>
</feature>
<organism evidence="3 4">
    <name type="scientific">Mycena citricolor</name>
    <dbReference type="NCBI Taxonomy" id="2018698"/>
    <lineage>
        <taxon>Eukaryota</taxon>
        <taxon>Fungi</taxon>
        <taxon>Dikarya</taxon>
        <taxon>Basidiomycota</taxon>
        <taxon>Agaricomycotina</taxon>
        <taxon>Agaricomycetes</taxon>
        <taxon>Agaricomycetidae</taxon>
        <taxon>Agaricales</taxon>
        <taxon>Marasmiineae</taxon>
        <taxon>Mycenaceae</taxon>
        <taxon>Mycena</taxon>
    </lineage>
</organism>